<keyword evidence="4" id="KW-0999">Mitochondrion inner membrane</keyword>
<evidence type="ECO:0000256" key="5">
    <source>
        <dbReference type="ARBA" id="ARBA00022982"/>
    </source>
</evidence>
<keyword evidence="2" id="KW-0813">Transport</keyword>
<dbReference type="PANTHER" id="PTHR13094">
    <property type="entry name" value="NADH-UBIQUINONE OXIDOREDUCTASE PDSW SUBUNIT"/>
    <property type="match status" value="1"/>
</dbReference>
<dbReference type="GO" id="GO:0005743">
    <property type="term" value="C:mitochondrial inner membrane"/>
    <property type="evidence" value="ECO:0007669"/>
    <property type="project" value="UniProtKB-SubCell"/>
</dbReference>
<keyword evidence="3" id="KW-0679">Respiratory chain</keyword>
<evidence type="ECO:0000256" key="4">
    <source>
        <dbReference type="ARBA" id="ARBA00022792"/>
    </source>
</evidence>
<organism evidence="8 9">
    <name type="scientific">Geranomyces variabilis</name>
    <dbReference type="NCBI Taxonomy" id="109894"/>
    <lineage>
        <taxon>Eukaryota</taxon>
        <taxon>Fungi</taxon>
        <taxon>Fungi incertae sedis</taxon>
        <taxon>Chytridiomycota</taxon>
        <taxon>Chytridiomycota incertae sedis</taxon>
        <taxon>Chytridiomycetes</taxon>
        <taxon>Spizellomycetales</taxon>
        <taxon>Powellomycetaceae</taxon>
        <taxon>Geranomyces</taxon>
    </lineage>
</organism>
<evidence type="ECO:0000256" key="2">
    <source>
        <dbReference type="ARBA" id="ARBA00022448"/>
    </source>
</evidence>
<comment type="caution">
    <text evidence="8">The sequence shown here is derived from an EMBL/GenBank/DDBJ whole genome shotgun (WGS) entry which is preliminary data.</text>
</comment>
<evidence type="ECO:0000256" key="3">
    <source>
        <dbReference type="ARBA" id="ARBA00022660"/>
    </source>
</evidence>
<sequence>MAPTRETFPVSAIPTIDPDLDVYDRAAVLKSRDEFFREQMVRIQEVHVVKDKMRWCYRREGVNHLENCRHLSQQYLDLMRESRGQLIKPFKLTAPKPKKEEDTQ</sequence>
<evidence type="ECO:0000313" key="9">
    <source>
        <dbReference type="Proteomes" id="UP001212152"/>
    </source>
</evidence>
<keyword evidence="5" id="KW-0249">Electron transport</keyword>
<name>A0AAD5TTE0_9FUNG</name>
<accession>A0AAD5TTE0</accession>
<gene>
    <name evidence="8" type="ORF">HDU87_004123</name>
</gene>
<keyword evidence="9" id="KW-1185">Reference proteome</keyword>
<dbReference type="Proteomes" id="UP001212152">
    <property type="component" value="Unassembled WGS sequence"/>
</dbReference>
<keyword evidence="7" id="KW-0472">Membrane</keyword>
<evidence type="ECO:0000313" key="8">
    <source>
        <dbReference type="EMBL" id="KAJ3184719.1"/>
    </source>
</evidence>
<protein>
    <recommendedName>
        <fullName evidence="10">NADH-ubiquinone oxidoreductase 12 kDa subunit</fullName>
    </recommendedName>
</protein>
<dbReference type="InterPro" id="IPR039993">
    <property type="entry name" value="NDUFB10"/>
</dbReference>
<evidence type="ECO:0000256" key="6">
    <source>
        <dbReference type="ARBA" id="ARBA00023128"/>
    </source>
</evidence>
<dbReference type="PANTHER" id="PTHR13094:SF1">
    <property type="entry name" value="NADH DEHYDROGENASE [UBIQUINONE] 1 BETA SUBCOMPLEX SUBUNIT 10"/>
    <property type="match status" value="1"/>
</dbReference>
<evidence type="ECO:0008006" key="10">
    <source>
        <dbReference type="Google" id="ProtNLM"/>
    </source>
</evidence>
<dbReference type="EMBL" id="JADGJQ010000003">
    <property type="protein sequence ID" value="KAJ3184719.1"/>
    <property type="molecule type" value="Genomic_DNA"/>
</dbReference>
<evidence type="ECO:0000256" key="7">
    <source>
        <dbReference type="ARBA" id="ARBA00023136"/>
    </source>
</evidence>
<evidence type="ECO:0000256" key="1">
    <source>
        <dbReference type="ARBA" id="ARBA00004443"/>
    </source>
</evidence>
<proteinExistence type="predicted"/>
<dbReference type="AlphaFoldDB" id="A0AAD5TTE0"/>
<comment type="subcellular location">
    <subcellularLocation>
        <location evidence="1">Mitochondrion inner membrane</location>
        <topology evidence="1">Peripheral membrane protein</topology>
        <orientation evidence="1">Matrix side</orientation>
    </subcellularLocation>
</comment>
<reference evidence="8" key="1">
    <citation type="submission" date="2020-05" db="EMBL/GenBank/DDBJ databases">
        <title>Phylogenomic resolution of chytrid fungi.</title>
        <authorList>
            <person name="Stajich J.E."/>
            <person name="Amses K."/>
            <person name="Simmons R."/>
            <person name="Seto K."/>
            <person name="Myers J."/>
            <person name="Bonds A."/>
            <person name="Quandt C.A."/>
            <person name="Barry K."/>
            <person name="Liu P."/>
            <person name="Grigoriev I."/>
            <person name="Longcore J.E."/>
            <person name="James T.Y."/>
        </authorList>
    </citation>
    <scope>NUCLEOTIDE SEQUENCE</scope>
    <source>
        <strain evidence="8">JEL0379</strain>
    </source>
</reference>
<keyword evidence="6" id="KW-0496">Mitochondrion</keyword>